<keyword evidence="2" id="KW-1185">Reference proteome</keyword>
<evidence type="ECO:0000313" key="1">
    <source>
        <dbReference type="EMBL" id="WZN54688.1"/>
    </source>
</evidence>
<evidence type="ECO:0000313" key="2">
    <source>
        <dbReference type="Proteomes" id="UP001485301"/>
    </source>
</evidence>
<sequence>MKKLIKIAAIILATLVMSCTKDFLEKKPDKALVVPQTLDDLQALLDDTYTMNQRYPATGEVASDNYYLNDQNYNAVAGLVTKNAYIWKKNVFDDGDRNDWSLCYAVVFYSNVVLEALNKITPTIQEKEKWETIKGTALFYRALAFYNLSQLFMKPYDNENAGEELGIVLRLTPDINEPSQRSSMKDTYEAILNDLHVALEILPKTVLAKTRPSVTACKALLARVYLSMEKYQEAANMADESLKDYDKLIDYNTISKTSIRPFSLFNDEVIFHYTLFGQPISLARIEPTLYDQYEENDLRKVLYFREAPGTDLYSFKGSYQGGSTMFGGLATDELYLIRAECAARTGNIESALNDLNTLLQKRWSKVVKYNPLSESNRDVVLAKVLAERRKSLVFRGLRWSDLRRLNKDPRFKTVISRNLNGEIFQLMPESSSYIFQIPQKVINNNGMMQNE</sequence>
<reference evidence="1" key="1">
    <citation type="submission" date="2024-04" db="EMBL/GenBank/DDBJ databases">
        <title>Complete genome sequence of Sphingobacterium thalpophiium BAA-1094.</title>
        <authorList>
            <person name="Adaikpoh B.I."/>
        </authorList>
    </citation>
    <scope>NUCLEOTIDE SEQUENCE</scope>
    <source>
        <strain evidence="1">BAA-1094</strain>
    </source>
</reference>
<accession>A0ACD5BYN2</accession>
<protein>
    <submittedName>
        <fullName evidence="1">RagB/SusD family nutrient uptake outer membrane protein</fullName>
    </submittedName>
</protein>
<name>A0ACD5BYN2_9SPHI</name>
<gene>
    <name evidence="1" type="ORF">AACH28_18880</name>
</gene>
<dbReference type="Proteomes" id="UP001485301">
    <property type="component" value="Chromosome"/>
</dbReference>
<organism evidence="1 2">
    <name type="scientific">Sphingobacterium thalpophilum</name>
    <dbReference type="NCBI Taxonomy" id="259"/>
    <lineage>
        <taxon>Bacteria</taxon>
        <taxon>Pseudomonadati</taxon>
        <taxon>Bacteroidota</taxon>
        <taxon>Sphingobacteriia</taxon>
        <taxon>Sphingobacteriales</taxon>
        <taxon>Sphingobacteriaceae</taxon>
        <taxon>Sphingobacterium</taxon>
    </lineage>
</organism>
<dbReference type="EMBL" id="CP151087">
    <property type="protein sequence ID" value="WZN54688.1"/>
    <property type="molecule type" value="Genomic_DNA"/>
</dbReference>
<proteinExistence type="predicted"/>